<name>A0A6P5HMG7_ANACO</name>
<dbReference type="GeneID" id="109728982"/>
<sequence>MSGRILLLLPPPPSAAAAAAVDRRHSHLDGVLAVSFAALFSLSLAYLLLSSLHHCRRRRRGTSSDRIPDKTQAPDAACSAQLQAIPITTVRKNVAAAAATTHGDTQAQRRRARVRCAWGSTTRVRRSVRCHVVDTCSTGSASTGG</sequence>
<keyword evidence="1" id="KW-1133">Transmembrane helix</keyword>
<keyword evidence="2" id="KW-1185">Reference proteome</keyword>
<organism evidence="2 3">
    <name type="scientific">Ananas comosus</name>
    <name type="common">Pineapple</name>
    <name type="synonym">Ananas ananas</name>
    <dbReference type="NCBI Taxonomy" id="4615"/>
    <lineage>
        <taxon>Eukaryota</taxon>
        <taxon>Viridiplantae</taxon>
        <taxon>Streptophyta</taxon>
        <taxon>Embryophyta</taxon>
        <taxon>Tracheophyta</taxon>
        <taxon>Spermatophyta</taxon>
        <taxon>Magnoliopsida</taxon>
        <taxon>Liliopsida</taxon>
        <taxon>Poales</taxon>
        <taxon>Bromeliaceae</taxon>
        <taxon>Bromelioideae</taxon>
        <taxon>Ananas</taxon>
    </lineage>
</organism>
<evidence type="ECO:0000256" key="1">
    <source>
        <dbReference type="SAM" id="Phobius"/>
    </source>
</evidence>
<evidence type="ECO:0000313" key="2">
    <source>
        <dbReference type="Proteomes" id="UP000515123"/>
    </source>
</evidence>
<keyword evidence="1" id="KW-0812">Transmembrane</keyword>
<feature type="transmembrane region" description="Helical" evidence="1">
    <location>
        <begin position="28"/>
        <end position="49"/>
    </location>
</feature>
<dbReference type="RefSeq" id="XP_020115150.1">
    <property type="nucleotide sequence ID" value="XM_020259561.1"/>
</dbReference>
<dbReference type="Proteomes" id="UP000515123">
    <property type="component" value="Linkage group 25"/>
</dbReference>
<protein>
    <submittedName>
        <fullName evidence="3">Uncharacterized protein LOC109728982 isoform X2</fullName>
    </submittedName>
</protein>
<dbReference type="AlphaFoldDB" id="A0A6P5HMG7"/>
<dbReference type="OrthoDB" id="8062037at2759"/>
<proteinExistence type="predicted"/>
<reference evidence="2" key="1">
    <citation type="journal article" date="2015" name="Nat. Genet.">
        <title>The pineapple genome and the evolution of CAM photosynthesis.</title>
        <authorList>
            <person name="Ming R."/>
            <person name="VanBuren R."/>
            <person name="Wai C.M."/>
            <person name="Tang H."/>
            <person name="Schatz M.C."/>
            <person name="Bowers J.E."/>
            <person name="Lyons E."/>
            <person name="Wang M.L."/>
            <person name="Chen J."/>
            <person name="Biggers E."/>
            <person name="Zhang J."/>
            <person name="Huang L."/>
            <person name="Zhang L."/>
            <person name="Miao W."/>
            <person name="Zhang J."/>
            <person name="Ye Z."/>
            <person name="Miao C."/>
            <person name="Lin Z."/>
            <person name="Wang H."/>
            <person name="Zhou H."/>
            <person name="Yim W.C."/>
            <person name="Priest H.D."/>
            <person name="Zheng C."/>
            <person name="Woodhouse M."/>
            <person name="Edger P.P."/>
            <person name="Guyot R."/>
            <person name="Guo H.B."/>
            <person name="Guo H."/>
            <person name="Zheng G."/>
            <person name="Singh R."/>
            <person name="Sharma A."/>
            <person name="Min X."/>
            <person name="Zheng Y."/>
            <person name="Lee H."/>
            <person name="Gurtowski J."/>
            <person name="Sedlazeck F.J."/>
            <person name="Harkess A."/>
            <person name="McKain M.R."/>
            <person name="Liao Z."/>
            <person name="Fang J."/>
            <person name="Liu J."/>
            <person name="Zhang X."/>
            <person name="Zhang Q."/>
            <person name="Hu W."/>
            <person name="Qin Y."/>
            <person name="Wang K."/>
            <person name="Chen L.Y."/>
            <person name="Shirley N."/>
            <person name="Lin Y.R."/>
            <person name="Liu L.Y."/>
            <person name="Hernandez A.G."/>
            <person name="Wright C.L."/>
            <person name="Bulone V."/>
            <person name="Tuskan G.A."/>
            <person name="Heath K."/>
            <person name="Zee F."/>
            <person name="Moore P.H."/>
            <person name="Sunkar R."/>
            <person name="Leebens-Mack J.H."/>
            <person name="Mockler T."/>
            <person name="Bennetzen J.L."/>
            <person name="Freeling M."/>
            <person name="Sankoff D."/>
            <person name="Paterson A.H."/>
            <person name="Zhu X."/>
            <person name="Yang X."/>
            <person name="Smith J.A."/>
            <person name="Cushman J.C."/>
            <person name="Paull R.E."/>
            <person name="Yu Q."/>
        </authorList>
    </citation>
    <scope>NUCLEOTIDE SEQUENCE [LARGE SCALE GENOMIC DNA]</scope>
    <source>
        <strain evidence="2">cv. F153</strain>
    </source>
</reference>
<accession>A0A6P5HMG7</accession>
<keyword evidence="1" id="KW-0472">Membrane</keyword>
<gene>
    <name evidence="3" type="primary">LOC109728982</name>
</gene>
<reference evidence="3" key="2">
    <citation type="submission" date="2025-08" db="UniProtKB">
        <authorList>
            <consortium name="RefSeq"/>
        </authorList>
    </citation>
    <scope>IDENTIFICATION</scope>
    <source>
        <tissue evidence="3">Leaf</tissue>
    </source>
</reference>
<evidence type="ECO:0000313" key="3">
    <source>
        <dbReference type="RefSeq" id="XP_020115150.1"/>
    </source>
</evidence>